<proteinExistence type="inferred from homology"/>
<dbReference type="PIRSF" id="PIRSF004555">
    <property type="entry name" value="UCP004555"/>
    <property type="match status" value="1"/>
</dbReference>
<name>A0A348G5N6_9HYPH</name>
<keyword evidence="5" id="KW-1185">Reference proteome</keyword>
<comment type="subcellular location">
    <subcellularLocation>
        <location evidence="2">Cytoplasm</location>
        <location evidence="2">Nucleoid</location>
    </subcellularLocation>
</comment>
<dbReference type="InterPro" id="IPR036894">
    <property type="entry name" value="YbaB-like_sf"/>
</dbReference>
<dbReference type="RefSeq" id="WP_126401917.1">
    <property type="nucleotide sequence ID" value="NZ_AP018907.1"/>
</dbReference>
<dbReference type="NCBIfam" id="TIGR00103">
    <property type="entry name" value="DNA_YbaB_EbfC"/>
    <property type="match status" value="1"/>
</dbReference>
<feature type="coiled-coil region" evidence="3">
    <location>
        <begin position="3"/>
        <end position="30"/>
    </location>
</feature>
<evidence type="ECO:0000313" key="5">
    <source>
        <dbReference type="Proteomes" id="UP000266934"/>
    </source>
</evidence>
<dbReference type="KEGG" id="blag:BLTE_35540"/>
<comment type="subunit">
    <text evidence="2">Homodimer.</text>
</comment>
<dbReference type="EMBL" id="AP018907">
    <property type="protein sequence ID" value="BBF94869.1"/>
    <property type="molecule type" value="Genomic_DNA"/>
</dbReference>
<keyword evidence="3" id="KW-0175">Coiled coil</keyword>
<reference evidence="4 5" key="1">
    <citation type="submission" date="2018-08" db="EMBL/GenBank/DDBJ databases">
        <title>Complete genome sequencing of Blastochloris tepida GI.</title>
        <authorList>
            <person name="Tsukatani Y."/>
            <person name="Mori H."/>
        </authorList>
    </citation>
    <scope>NUCLEOTIDE SEQUENCE [LARGE SCALE GENOMIC DNA]</scope>
    <source>
        <strain evidence="4 5">GI</strain>
    </source>
</reference>
<dbReference type="Proteomes" id="UP000266934">
    <property type="component" value="Chromosome"/>
</dbReference>
<dbReference type="HAMAP" id="MF_00274">
    <property type="entry name" value="DNA_YbaB_EbfC"/>
    <property type="match status" value="1"/>
</dbReference>
<comment type="similarity">
    <text evidence="2">Belongs to the YbaB/EbfC family.</text>
</comment>
<dbReference type="GO" id="GO:0043590">
    <property type="term" value="C:bacterial nucleoid"/>
    <property type="evidence" value="ECO:0007669"/>
    <property type="project" value="UniProtKB-UniRule"/>
</dbReference>
<dbReference type="PANTHER" id="PTHR33449">
    <property type="entry name" value="NUCLEOID-ASSOCIATED PROTEIN YBAB"/>
    <property type="match status" value="1"/>
</dbReference>
<dbReference type="SUPFAM" id="SSF82607">
    <property type="entry name" value="YbaB-like"/>
    <property type="match status" value="1"/>
</dbReference>
<dbReference type="InterPro" id="IPR004401">
    <property type="entry name" value="YbaB/EbfC"/>
</dbReference>
<gene>
    <name evidence="4" type="ORF">BLTE_35540</name>
</gene>
<accession>A0A348G5N6</accession>
<dbReference type="PANTHER" id="PTHR33449:SF1">
    <property type="entry name" value="NUCLEOID-ASSOCIATED PROTEIN YBAB"/>
    <property type="match status" value="1"/>
</dbReference>
<dbReference type="Pfam" id="PF02575">
    <property type="entry name" value="YbaB_DNA_bd"/>
    <property type="match status" value="1"/>
</dbReference>
<dbReference type="GO" id="GO:0005829">
    <property type="term" value="C:cytosol"/>
    <property type="evidence" value="ECO:0007669"/>
    <property type="project" value="TreeGrafter"/>
</dbReference>
<comment type="function">
    <text evidence="2">Binds to DNA and alters its conformation. May be involved in regulation of gene expression, nucleoid organization and DNA protection.</text>
</comment>
<organism evidence="4 5">
    <name type="scientific">Blastochloris tepida</name>
    <dbReference type="NCBI Taxonomy" id="2233851"/>
    <lineage>
        <taxon>Bacteria</taxon>
        <taxon>Pseudomonadati</taxon>
        <taxon>Pseudomonadota</taxon>
        <taxon>Alphaproteobacteria</taxon>
        <taxon>Hyphomicrobiales</taxon>
        <taxon>Blastochloridaceae</taxon>
        <taxon>Blastochloris</taxon>
    </lineage>
</organism>
<evidence type="ECO:0000256" key="3">
    <source>
        <dbReference type="SAM" id="Coils"/>
    </source>
</evidence>
<dbReference type="OrthoDB" id="9803080at2"/>
<evidence type="ECO:0000256" key="1">
    <source>
        <dbReference type="ARBA" id="ARBA00023125"/>
    </source>
</evidence>
<sequence length="105" mass="10954">MDIMGMMGKAKQLQAKLEALQAEMDTIEVDGSSGGGLVTCRTTAKGELRALSIDPSLLKPEEKEVVEDLVIAAIADARKKGEAAMAEKVSALAGGLPLPPGMKLF</sequence>
<dbReference type="AlphaFoldDB" id="A0A348G5N6"/>
<keyword evidence="2" id="KW-0963">Cytoplasm</keyword>
<protein>
    <recommendedName>
        <fullName evidence="2">Nucleoid-associated protein BLTE_35540</fullName>
    </recommendedName>
</protein>
<evidence type="ECO:0000256" key="2">
    <source>
        <dbReference type="HAMAP-Rule" id="MF_00274"/>
    </source>
</evidence>
<dbReference type="GO" id="GO:0003677">
    <property type="term" value="F:DNA binding"/>
    <property type="evidence" value="ECO:0007669"/>
    <property type="project" value="UniProtKB-UniRule"/>
</dbReference>
<dbReference type="Gene3D" id="3.30.1310.10">
    <property type="entry name" value="Nucleoid-associated protein YbaB-like domain"/>
    <property type="match status" value="1"/>
</dbReference>
<evidence type="ECO:0000313" key="4">
    <source>
        <dbReference type="EMBL" id="BBF94869.1"/>
    </source>
</evidence>
<keyword evidence="1 2" id="KW-0238">DNA-binding</keyword>